<keyword evidence="2" id="KW-1185">Reference proteome</keyword>
<comment type="caution">
    <text evidence="1">The sequence shown here is derived from an EMBL/GenBank/DDBJ whole genome shotgun (WGS) entry which is preliminary data.</text>
</comment>
<organism evidence="1 2">
    <name type="scientific">Clostridium omnivorum</name>
    <dbReference type="NCBI Taxonomy" id="1604902"/>
    <lineage>
        <taxon>Bacteria</taxon>
        <taxon>Bacillati</taxon>
        <taxon>Bacillota</taxon>
        <taxon>Clostridia</taxon>
        <taxon>Eubacteriales</taxon>
        <taxon>Clostridiaceae</taxon>
        <taxon>Clostridium</taxon>
    </lineage>
</organism>
<proteinExistence type="predicted"/>
<gene>
    <name evidence="1" type="ORF">bsdE14_26250</name>
</gene>
<dbReference type="EMBL" id="BRXR01000001">
    <property type="protein sequence ID" value="GLC31215.1"/>
    <property type="molecule type" value="Genomic_DNA"/>
</dbReference>
<accession>A0ABQ5N7I5</accession>
<sequence>MVRRSKEPKSENVDNLLKELGKFFVEVNQQSSWPGTETTYCAEVYYFKLNYVTKEILKKYSKGLYSWIEPTLLQDLCFLKKDRKPWIINIAHEKFSYLEGSFNEDIIQDVEALNNIVGIEIEELIID</sequence>
<name>A0ABQ5N7I5_9CLOT</name>
<protein>
    <submittedName>
        <fullName evidence="1">Uncharacterized protein</fullName>
    </submittedName>
</protein>
<reference evidence="1 2" key="1">
    <citation type="journal article" date="2024" name="Int. J. Syst. Evol. Microbiol.">
        <title>Clostridium omnivorum sp. nov., isolated from anoxic soil under the treatment of reductive soil disinfestation.</title>
        <authorList>
            <person name="Ueki A."/>
            <person name="Tonouchi A."/>
            <person name="Kaku N."/>
            <person name="Honma S."/>
            <person name="Ueki K."/>
        </authorList>
    </citation>
    <scope>NUCLEOTIDE SEQUENCE [LARGE SCALE GENOMIC DNA]</scope>
    <source>
        <strain evidence="1 2">E14</strain>
    </source>
</reference>
<evidence type="ECO:0000313" key="1">
    <source>
        <dbReference type="EMBL" id="GLC31215.1"/>
    </source>
</evidence>
<evidence type="ECO:0000313" key="2">
    <source>
        <dbReference type="Proteomes" id="UP001208567"/>
    </source>
</evidence>
<dbReference type="Proteomes" id="UP001208567">
    <property type="component" value="Unassembled WGS sequence"/>
</dbReference>